<reference evidence="2 3" key="1">
    <citation type="submission" date="2018-07" db="EMBL/GenBank/DDBJ databases">
        <title>Genomic Encyclopedia of Type Strains, Phase III (KMG-III): the genomes of soil and plant-associated and newly described type strains.</title>
        <authorList>
            <person name="Whitman W."/>
        </authorList>
    </citation>
    <scope>NUCLEOTIDE SEQUENCE [LARGE SCALE GENOMIC DNA]</scope>
    <source>
        <strain evidence="2 3">CECT 7287</strain>
    </source>
</reference>
<dbReference type="PROSITE" id="PS50937">
    <property type="entry name" value="HTH_MERR_2"/>
    <property type="match status" value="1"/>
</dbReference>
<dbReference type="InterPro" id="IPR000551">
    <property type="entry name" value="MerR-type_HTH_dom"/>
</dbReference>
<dbReference type="InterPro" id="IPR041657">
    <property type="entry name" value="HTH_17"/>
</dbReference>
<dbReference type="SUPFAM" id="SSF46955">
    <property type="entry name" value="Putative DNA-binding domain"/>
    <property type="match status" value="1"/>
</dbReference>
<dbReference type="InterPro" id="IPR009061">
    <property type="entry name" value="DNA-bd_dom_put_sf"/>
</dbReference>
<comment type="caution">
    <text evidence="2">The sequence shown here is derived from an EMBL/GenBank/DDBJ whole genome shotgun (WGS) entry which is preliminary data.</text>
</comment>
<keyword evidence="3" id="KW-1185">Reference proteome</keyword>
<evidence type="ECO:0000259" key="1">
    <source>
        <dbReference type="PROSITE" id="PS50937"/>
    </source>
</evidence>
<sequence length="321" mass="37571">MALERTYSPEEVARLCDVTVRTVYDWNKKGLVVGFQEGKNLRFRKSDFHFYETSISLRKAAIEIDVPLKFLIQWVEKKKKLLSAPFASNTKKYFVDKMWLSQSKDQILEEYRSKQKKTNEKDRTGKKLSLFKDSLRLFDSVDIDGSKYRITNLDLLEVIDALGQRKTLANLEWQSAECLNRPYIGYEGRTEFRIPKSNDIYSVEFFVLERLVYYCGIHNVIIYENSNYYLVVCRNCIIPYNEALYAALSQYVIDGYVWVDGIGNIVLGEYEIRLTVPLKYSSMLEIENILKSNLDDSSIPKWIGKKIDEIVEHQKNHPLET</sequence>
<evidence type="ECO:0000313" key="2">
    <source>
        <dbReference type="EMBL" id="RED75970.1"/>
    </source>
</evidence>
<accession>A0A3D9JPT0</accession>
<dbReference type="Proteomes" id="UP000256977">
    <property type="component" value="Unassembled WGS sequence"/>
</dbReference>
<feature type="domain" description="HTH merR-type" evidence="1">
    <location>
        <begin position="6"/>
        <end position="32"/>
    </location>
</feature>
<dbReference type="EMBL" id="QRDZ01000013">
    <property type="protein sequence ID" value="RED75970.1"/>
    <property type="molecule type" value="Genomic_DNA"/>
</dbReference>
<protein>
    <submittedName>
        <fullName evidence="2">Helix-turn-helix protein</fullName>
    </submittedName>
</protein>
<dbReference type="OrthoDB" id="515428at2"/>
<name>A0A3D9JPT0_9BACL</name>
<dbReference type="AlphaFoldDB" id="A0A3D9JPT0"/>
<proteinExistence type="predicted"/>
<dbReference type="Pfam" id="PF12728">
    <property type="entry name" value="HTH_17"/>
    <property type="match status" value="1"/>
</dbReference>
<organism evidence="2 3">
    <name type="scientific">Cohnella phaseoli</name>
    <dbReference type="NCBI Taxonomy" id="456490"/>
    <lineage>
        <taxon>Bacteria</taxon>
        <taxon>Bacillati</taxon>
        <taxon>Bacillota</taxon>
        <taxon>Bacilli</taxon>
        <taxon>Bacillales</taxon>
        <taxon>Paenibacillaceae</taxon>
        <taxon>Cohnella</taxon>
    </lineage>
</organism>
<dbReference type="GO" id="GO:0003677">
    <property type="term" value="F:DNA binding"/>
    <property type="evidence" value="ECO:0007669"/>
    <property type="project" value="InterPro"/>
</dbReference>
<evidence type="ECO:0000313" key="3">
    <source>
        <dbReference type="Proteomes" id="UP000256977"/>
    </source>
</evidence>
<gene>
    <name evidence="2" type="ORF">DFP98_11330</name>
</gene>
<dbReference type="GO" id="GO:0006355">
    <property type="term" value="P:regulation of DNA-templated transcription"/>
    <property type="evidence" value="ECO:0007669"/>
    <property type="project" value="InterPro"/>
</dbReference>